<accession>A0A4Q2K4H2</accession>
<organism evidence="3 4">
    <name type="scientific">Senegalimassilia faecalis</name>
    <dbReference type="NCBI Taxonomy" id="2509433"/>
    <lineage>
        <taxon>Bacteria</taxon>
        <taxon>Bacillati</taxon>
        <taxon>Actinomycetota</taxon>
        <taxon>Coriobacteriia</taxon>
        <taxon>Coriobacteriales</taxon>
        <taxon>Coriobacteriaceae</taxon>
        <taxon>Senegalimassilia</taxon>
    </lineage>
</organism>
<dbReference type="OrthoDB" id="2086631at2"/>
<reference evidence="3 4" key="1">
    <citation type="submission" date="2019-01" db="EMBL/GenBank/DDBJ databases">
        <title>Senegalimassilia sp. nov. KGMB04484 isolated human feces.</title>
        <authorList>
            <person name="Han K.-I."/>
            <person name="Kim J.-S."/>
            <person name="Lee K.C."/>
            <person name="Suh M.K."/>
            <person name="Eom M.K."/>
            <person name="Lee J.H."/>
            <person name="Park S.-H."/>
            <person name="Kang S.W."/>
            <person name="Park J.-E."/>
            <person name="Oh B.S."/>
            <person name="Yu S.Y."/>
            <person name="Choi S.-H."/>
            <person name="Lee D.H."/>
            <person name="Yoon H."/>
            <person name="Kim B.-Y."/>
            <person name="Lee J.H."/>
            <person name="Lee J.-S."/>
        </authorList>
    </citation>
    <scope>NUCLEOTIDE SEQUENCE [LARGE SCALE GENOMIC DNA]</scope>
    <source>
        <strain evidence="3 4">KGMB04484</strain>
    </source>
</reference>
<evidence type="ECO:0000313" key="4">
    <source>
        <dbReference type="Proteomes" id="UP000293345"/>
    </source>
</evidence>
<dbReference type="EMBL" id="SDPW01000001">
    <property type="protein sequence ID" value="RXZ54693.1"/>
    <property type="molecule type" value="Genomic_DNA"/>
</dbReference>
<evidence type="ECO:0000313" key="3">
    <source>
        <dbReference type="EMBL" id="RXZ54693.1"/>
    </source>
</evidence>
<name>A0A4Q2K4H2_9ACTN</name>
<sequence length="270" mass="28913">MSEFDDVDETDGEADETGAADIEVGAWCVAGLVAFDAAAGLDFPDELSSGESGLDPGAFDPGGQEVVPANQVLSVPDEVASQAAQSLSEFDETPSAAPPPGSIDEALDAMTYDELVEAREQLVVGKEVSEYESLIDGVNPNFDPNVDNVYARNCGGCAFATWERLSGIDPQAQADWRNIGTLGGMEEACDMRFADCAPDQLEQFARSQGPGWHGMCAMEWPPDGETGHWVNLATSETGHVYVLDSQCGEVSLLRDYVQENPAIRYHVNVR</sequence>
<keyword evidence="4" id="KW-1185">Reference proteome</keyword>
<dbReference type="RefSeq" id="WP_129425323.1">
    <property type="nucleotide sequence ID" value="NZ_SDPW01000001.1"/>
</dbReference>
<feature type="domain" description="Tox-PL" evidence="2">
    <location>
        <begin position="153"/>
        <end position="248"/>
    </location>
</feature>
<comment type="caution">
    <text evidence="3">The sequence shown here is derived from an EMBL/GenBank/DDBJ whole genome shotgun (WGS) entry which is preliminary data.</text>
</comment>
<evidence type="ECO:0000256" key="1">
    <source>
        <dbReference type="SAM" id="MobiDB-lite"/>
    </source>
</evidence>
<proteinExistence type="predicted"/>
<evidence type="ECO:0000259" key="2">
    <source>
        <dbReference type="Pfam" id="PF15644"/>
    </source>
</evidence>
<dbReference type="AlphaFoldDB" id="A0A4Q2K4H2"/>
<dbReference type="InterPro" id="IPR028908">
    <property type="entry name" value="Tox-PL_dom"/>
</dbReference>
<gene>
    <name evidence="3" type="ORF">ET524_09505</name>
</gene>
<dbReference type="Proteomes" id="UP000293345">
    <property type="component" value="Unassembled WGS sequence"/>
</dbReference>
<feature type="region of interest" description="Disordered" evidence="1">
    <location>
        <begin position="78"/>
        <end position="104"/>
    </location>
</feature>
<dbReference type="Pfam" id="PF15644">
    <property type="entry name" value="Gln_amidase"/>
    <property type="match status" value="1"/>
</dbReference>
<protein>
    <recommendedName>
        <fullName evidence="2">Tox-PL domain-containing protein</fullName>
    </recommendedName>
</protein>